<dbReference type="GO" id="GO:0019814">
    <property type="term" value="C:immunoglobulin complex"/>
    <property type="evidence" value="ECO:0007669"/>
    <property type="project" value="UniProtKB-KW"/>
</dbReference>
<keyword evidence="4" id="KW-0732">Signal</keyword>
<evidence type="ECO:0000259" key="5">
    <source>
        <dbReference type="PROSITE" id="PS50835"/>
    </source>
</evidence>
<sequence>MQEAVPGRTQHGHPTQLLGLLLLWLPGATFAQIVMTQTPPSVSGAVGGTVTINCQASESISNWLAWYQQKPGQPPKPLIYEASKLASGVPSQFKGSGSGTQFTLTISGVQCADAATYYCQHGYNYSSADTKVFQALTKPPQESRSVRLGCPSCSSLSPSAESDSQSSQALRSLQGQVEGARVTPRGYLISSLVAAAQTWSCPYYFKESNYSTGVFDCFVSFWIHTANRKYYRHDKKK</sequence>
<dbReference type="InterPro" id="IPR050150">
    <property type="entry name" value="IgV_Light_Chain"/>
</dbReference>
<keyword evidence="2" id="KW-1064">Adaptive immunity</keyword>
<organism evidence="6 7">
    <name type="scientific">Oryctolagus cuniculus</name>
    <name type="common">Rabbit</name>
    <dbReference type="NCBI Taxonomy" id="9986"/>
    <lineage>
        <taxon>Eukaryota</taxon>
        <taxon>Metazoa</taxon>
        <taxon>Chordata</taxon>
        <taxon>Craniata</taxon>
        <taxon>Vertebrata</taxon>
        <taxon>Euteleostomi</taxon>
        <taxon>Mammalia</taxon>
        <taxon>Eutheria</taxon>
        <taxon>Euarchontoglires</taxon>
        <taxon>Glires</taxon>
        <taxon>Lagomorpha</taxon>
        <taxon>Leporidae</taxon>
        <taxon>Oryctolagus</taxon>
    </lineage>
</organism>
<accession>A0A5F9D7P3</accession>
<dbReference type="Bgee" id="ENSOCUG00000035196">
    <property type="expression patterns" value="Expressed in ovary and 13 other cell types or tissues"/>
</dbReference>
<dbReference type="GO" id="GO:0005576">
    <property type="term" value="C:extracellular region"/>
    <property type="evidence" value="ECO:0007669"/>
    <property type="project" value="UniProtKB-ARBA"/>
</dbReference>
<evidence type="ECO:0000313" key="6">
    <source>
        <dbReference type="Ensembl" id="ENSOCUP00000041868.1"/>
    </source>
</evidence>
<dbReference type="FunCoup" id="A0A5F9D7P3">
    <property type="interactions" value="192"/>
</dbReference>
<dbReference type="PANTHER" id="PTHR23267">
    <property type="entry name" value="IMMUNOGLOBULIN LIGHT CHAIN"/>
    <property type="match status" value="1"/>
</dbReference>
<dbReference type="GeneTree" id="ENSGT00940000153924"/>
<dbReference type="SMART" id="SM00409">
    <property type="entry name" value="IG"/>
    <property type="match status" value="1"/>
</dbReference>
<dbReference type="Pfam" id="PF07686">
    <property type="entry name" value="V-set"/>
    <property type="match status" value="1"/>
</dbReference>
<dbReference type="PROSITE" id="PS50835">
    <property type="entry name" value="IG_LIKE"/>
    <property type="match status" value="1"/>
</dbReference>
<reference evidence="6 7" key="1">
    <citation type="journal article" date="2011" name="Nature">
        <title>A high-resolution map of human evolutionary constraint using 29 mammals.</title>
        <authorList>
            <person name="Lindblad-Toh K."/>
            <person name="Garber M."/>
            <person name="Zuk O."/>
            <person name="Lin M.F."/>
            <person name="Parker B.J."/>
            <person name="Washietl S."/>
            <person name="Kheradpour P."/>
            <person name="Ernst J."/>
            <person name="Jordan G."/>
            <person name="Mauceli E."/>
            <person name="Ward L.D."/>
            <person name="Lowe C.B."/>
            <person name="Holloway A.K."/>
            <person name="Clamp M."/>
            <person name="Gnerre S."/>
            <person name="Alfoldi J."/>
            <person name="Beal K."/>
            <person name="Chang J."/>
            <person name="Clawson H."/>
            <person name="Cuff J."/>
            <person name="Di Palma F."/>
            <person name="Fitzgerald S."/>
            <person name="Flicek P."/>
            <person name="Guttman M."/>
            <person name="Hubisz M.J."/>
            <person name="Jaffe D.B."/>
            <person name="Jungreis I."/>
            <person name="Kent W.J."/>
            <person name="Kostka D."/>
            <person name="Lara M."/>
            <person name="Martins A.L."/>
            <person name="Massingham T."/>
            <person name="Moltke I."/>
            <person name="Raney B.J."/>
            <person name="Rasmussen M.D."/>
            <person name="Robinson J."/>
            <person name="Stark A."/>
            <person name="Vilella A.J."/>
            <person name="Wen J."/>
            <person name="Xie X."/>
            <person name="Zody M.C."/>
            <person name="Baldwin J."/>
            <person name="Bloom T."/>
            <person name="Chin C.W."/>
            <person name="Heiman D."/>
            <person name="Nicol R."/>
            <person name="Nusbaum C."/>
            <person name="Young S."/>
            <person name="Wilkinson J."/>
            <person name="Worley K.C."/>
            <person name="Kovar C.L."/>
            <person name="Muzny D.M."/>
            <person name="Gibbs R.A."/>
            <person name="Cree A."/>
            <person name="Dihn H.H."/>
            <person name="Fowler G."/>
            <person name="Jhangiani S."/>
            <person name="Joshi V."/>
            <person name="Lee S."/>
            <person name="Lewis L.R."/>
            <person name="Nazareth L.V."/>
            <person name="Okwuonu G."/>
            <person name="Santibanez J."/>
            <person name="Warren W.C."/>
            <person name="Mardis E.R."/>
            <person name="Weinstock G.M."/>
            <person name="Wilson R.K."/>
            <person name="Delehaunty K."/>
            <person name="Dooling D."/>
            <person name="Fronik C."/>
            <person name="Fulton L."/>
            <person name="Fulton B."/>
            <person name="Graves T."/>
            <person name="Minx P."/>
            <person name="Sodergren E."/>
            <person name="Birney E."/>
            <person name="Margulies E.H."/>
            <person name="Herrero J."/>
            <person name="Green E.D."/>
            <person name="Haussler D."/>
            <person name="Siepel A."/>
            <person name="Goldman N."/>
            <person name="Pollard K.S."/>
            <person name="Pedersen J.S."/>
            <person name="Lander E.S."/>
            <person name="Kellis M."/>
        </authorList>
    </citation>
    <scope>NUCLEOTIDE SEQUENCE [LARGE SCALE GENOMIC DNA]</scope>
    <source>
        <strain evidence="7">Thorbecke</strain>
    </source>
</reference>
<feature type="chain" id="PRO_5023937945" description="Ig-like domain-containing protein" evidence="4">
    <location>
        <begin position="32"/>
        <end position="237"/>
    </location>
</feature>
<dbReference type="InParanoid" id="A0A5F9D7P3"/>
<dbReference type="FunFam" id="2.60.40.10:FF:000212">
    <property type="entry name" value="Immunoglobulin kappa chain variable 12-38"/>
    <property type="match status" value="1"/>
</dbReference>
<dbReference type="InterPro" id="IPR036179">
    <property type="entry name" value="Ig-like_dom_sf"/>
</dbReference>
<dbReference type="InterPro" id="IPR003599">
    <property type="entry name" value="Ig_sub"/>
</dbReference>
<dbReference type="InterPro" id="IPR013783">
    <property type="entry name" value="Ig-like_fold"/>
</dbReference>
<proteinExistence type="predicted"/>
<dbReference type="SUPFAM" id="SSF48726">
    <property type="entry name" value="Immunoglobulin"/>
    <property type="match status" value="1"/>
</dbReference>
<feature type="domain" description="Ig-like" evidence="5">
    <location>
        <begin position="26"/>
        <end position="137"/>
    </location>
</feature>
<dbReference type="AlphaFoldDB" id="A0A5F9D7P3"/>
<dbReference type="InterPro" id="IPR007110">
    <property type="entry name" value="Ig-like_dom"/>
</dbReference>
<evidence type="ECO:0000256" key="3">
    <source>
        <dbReference type="ARBA" id="ARBA00043265"/>
    </source>
</evidence>
<keyword evidence="3" id="KW-1280">Immunoglobulin</keyword>
<reference evidence="6" key="2">
    <citation type="submission" date="2025-08" db="UniProtKB">
        <authorList>
            <consortium name="Ensembl"/>
        </authorList>
    </citation>
    <scope>IDENTIFICATION</scope>
    <source>
        <strain evidence="6">Thorbecke</strain>
    </source>
</reference>
<feature type="signal peptide" evidence="4">
    <location>
        <begin position="1"/>
        <end position="31"/>
    </location>
</feature>
<dbReference type="InterPro" id="IPR013106">
    <property type="entry name" value="Ig_V-set"/>
</dbReference>
<dbReference type="GO" id="GO:0002250">
    <property type="term" value="P:adaptive immune response"/>
    <property type="evidence" value="ECO:0007669"/>
    <property type="project" value="UniProtKB-KW"/>
</dbReference>
<dbReference type="Proteomes" id="UP000001811">
    <property type="component" value="Unplaced"/>
</dbReference>
<keyword evidence="1" id="KW-0391">Immunity</keyword>
<evidence type="ECO:0000256" key="2">
    <source>
        <dbReference type="ARBA" id="ARBA00023130"/>
    </source>
</evidence>
<protein>
    <recommendedName>
        <fullName evidence="5">Ig-like domain-containing protein</fullName>
    </recommendedName>
</protein>
<dbReference type="GO" id="GO:0005886">
    <property type="term" value="C:plasma membrane"/>
    <property type="evidence" value="ECO:0007669"/>
    <property type="project" value="UniProtKB-ARBA"/>
</dbReference>
<name>A0A5F9D7P3_RABIT</name>
<dbReference type="SMR" id="A0A5F9D7P3"/>
<dbReference type="Ensembl" id="ENSOCUT00000054700.1">
    <property type="protein sequence ID" value="ENSOCUP00000041868.1"/>
    <property type="gene ID" value="ENSOCUG00000035196.1"/>
</dbReference>
<dbReference type="SMART" id="SM00406">
    <property type="entry name" value="IGv"/>
    <property type="match status" value="1"/>
</dbReference>
<dbReference type="Gene3D" id="2.60.40.10">
    <property type="entry name" value="Immunoglobulins"/>
    <property type="match status" value="1"/>
</dbReference>
<evidence type="ECO:0000256" key="4">
    <source>
        <dbReference type="SAM" id="SignalP"/>
    </source>
</evidence>
<evidence type="ECO:0000313" key="7">
    <source>
        <dbReference type="Proteomes" id="UP000001811"/>
    </source>
</evidence>
<evidence type="ECO:0000256" key="1">
    <source>
        <dbReference type="ARBA" id="ARBA00022859"/>
    </source>
</evidence>
<reference evidence="6" key="3">
    <citation type="submission" date="2025-09" db="UniProtKB">
        <authorList>
            <consortium name="Ensembl"/>
        </authorList>
    </citation>
    <scope>IDENTIFICATION</scope>
    <source>
        <strain evidence="6">Thorbecke</strain>
    </source>
</reference>
<keyword evidence="7" id="KW-1185">Reference proteome</keyword>